<accession>A0ABD2MPH2</accession>
<protein>
    <recommendedName>
        <fullName evidence="5">ALMS motif domain-containing protein</fullName>
    </recommendedName>
</protein>
<comment type="subcellular location">
    <subcellularLocation>
        <location evidence="1">Cytoplasm</location>
        <location evidence="1">Cytoskeleton</location>
        <location evidence="1">Microtubule organizing center</location>
        <location evidence="1">Centrosome</location>
    </subcellularLocation>
</comment>
<dbReference type="Proteomes" id="UP001516400">
    <property type="component" value="Unassembled WGS sequence"/>
</dbReference>
<feature type="compositionally biased region" description="Polar residues" evidence="4">
    <location>
        <begin position="1"/>
        <end position="29"/>
    </location>
</feature>
<comment type="caution">
    <text evidence="6">The sequence shown here is derived from an EMBL/GenBank/DDBJ whole genome shotgun (WGS) entry which is preliminary data.</text>
</comment>
<feature type="region of interest" description="Disordered" evidence="4">
    <location>
        <begin position="630"/>
        <end position="660"/>
    </location>
</feature>
<dbReference type="Pfam" id="PF15309">
    <property type="entry name" value="ALMS_motif"/>
    <property type="match status" value="1"/>
</dbReference>
<feature type="compositionally biased region" description="Basic and acidic residues" evidence="4">
    <location>
        <begin position="1067"/>
        <end position="1077"/>
    </location>
</feature>
<dbReference type="GO" id="GO:0005813">
    <property type="term" value="C:centrosome"/>
    <property type="evidence" value="ECO:0007669"/>
    <property type="project" value="UniProtKB-SubCell"/>
</dbReference>
<dbReference type="EMBL" id="JABFTP020000021">
    <property type="protein sequence ID" value="KAL3268160.1"/>
    <property type="molecule type" value="Genomic_DNA"/>
</dbReference>
<organism evidence="6 7">
    <name type="scientific">Cryptolaemus montrouzieri</name>
    <dbReference type="NCBI Taxonomy" id="559131"/>
    <lineage>
        <taxon>Eukaryota</taxon>
        <taxon>Metazoa</taxon>
        <taxon>Ecdysozoa</taxon>
        <taxon>Arthropoda</taxon>
        <taxon>Hexapoda</taxon>
        <taxon>Insecta</taxon>
        <taxon>Pterygota</taxon>
        <taxon>Neoptera</taxon>
        <taxon>Endopterygota</taxon>
        <taxon>Coleoptera</taxon>
        <taxon>Polyphaga</taxon>
        <taxon>Cucujiformia</taxon>
        <taxon>Coccinelloidea</taxon>
        <taxon>Coccinellidae</taxon>
        <taxon>Scymninae</taxon>
        <taxon>Scymnini</taxon>
        <taxon>Cryptolaemus</taxon>
    </lineage>
</organism>
<feature type="compositionally biased region" description="Low complexity" evidence="4">
    <location>
        <begin position="792"/>
        <end position="810"/>
    </location>
</feature>
<keyword evidence="3" id="KW-0206">Cytoskeleton</keyword>
<feature type="region of interest" description="Disordered" evidence="4">
    <location>
        <begin position="525"/>
        <end position="555"/>
    </location>
</feature>
<proteinExistence type="predicted"/>
<feature type="region of interest" description="Disordered" evidence="4">
    <location>
        <begin position="980"/>
        <end position="1007"/>
    </location>
</feature>
<feature type="region of interest" description="Disordered" evidence="4">
    <location>
        <begin position="576"/>
        <end position="612"/>
    </location>
</feature>
<evidence type="ECO:0000313" key="7">
    <source>
        <dbReference type="Proteomes" id="UP001516400"/>
    </source>
</evidence>
<reference evidence="6 7" key="1">
    <citation type="journal article" date="2021" name="BMC Biol.">
        <title>Horizontally acquired antibacterial genes associated with adaptive radiation of ladybird beetles.</title>
        <authorList>
            <person name="Li H.S."/>
            <person name="Tang X.F."/>
            <person name="Huang Y.H."/>
            <person name="Xu Z.Y."/>
            <person name="Chen M.L."/>
            <person name="Du X.Y."/>
            <person name="Qiu B.Y."/>
            <person name="Chen P.T."/>
            <person name="Zhang W."/>
            <person name="Slipinski A."/>
            <person name="Escalona H.E."/>
            <person name="Waterhouse R.M."/>
            <person name="Zwick A."/>
            <person name="Pang H."/>
        </authorList>
    </citation>
    <scope>NUCLEOTIDE SEQUENCE [LARGE SCALE GENOMIC DNA]</scope>
    <source>
        <strain evidence="6">SYSU2018</strain>
    </source>
</reference>
<evidence type="ECO:0000313" key="6">
    <source>
        <dbReference type="EMBL" id="KAL3268160.1"/>
    </source>
</evidence>
<feature type="compositionally biased region" description="Basic and acidic residues" evidence="4">
    <location>
        <begin position="814"/>
        <end position="827"/>
    </location>
</feature>
<feature type="compositionally biased region" description="Polar residues" evidence="4">
    <location>
        <begin position="634"/>
        <end position="647"/>
    </location>
</feature>
<keyword evidence="2" id="KW-0963">Cytoplasm</keyword>
<sequence length="1546" mass="173956">MQKLQQHQKNLKSSNSTGQRPDKLSSSPENLGFIRDRNSVPQAKVDDKNWRSAKTLSERLLENRDKIGLGQGDYVLHVAANERQHQLSWINNEIDYLVKLKGMLEKKKTSSAVPKMKDVMSSLVKMKVDDMKGLTKNFDVFVCKCTEANGKCECASRKSSTDRKARKKSASLTPGYYTIETQLDPNGNLLDLTVYDEKGIKKYNYQSDGDVDDVMITSKNNNTAVKLKPKAEEYSGRLVSSPYKECKACGRLFLPSLNDPETCLCEECLQADPEPEFTSSSDRSKKVYLCICEECLDEEPQQEQIDYNPYRICETCGRLFVPPEDAPEKCVCEKCCMSKVKQKAKYSYQQRAVKKCRECGNTFIPSKENPQQNVCDGCLQQVLRCACQKVTFSEPLELGVCQCNAKNAQQRSSTPTKRPVTPKKFAASSSKKPTREEICPSCGRKLPQCICGDKFMPKKPKLVGNGTYKNLNDRRELKRSNSLDESCVPCRIYESLPKFNCACKIDRGRPGTDGIEEVCDCGRNNQPYPNRPPSRPSSMRKERRRSNVSFSDEDELERDKRIRRYPCSHCAGVQVNTFPLPRPSRSRSPSPRSQVPCPSIRKRGSAVRTDSINGSTEKLLAFVTRDRRSDTFVPCTNTPSGSSSELLKQSGKPRKISTPQAKTGKCCEACTSCTFPPSPRPSSAPRDRTRNNSSPLTSMKNSETRRNIHEKCPPECQAINRKRSSTAVQGKKSCSCCTCTHCAIQTKRLNDKNARCQCCICENCGIQVTLDRNGKPRKPIVAKWCQPKKSNTSLRSPKSTSRPSSSRTIPDNQSNHREGNNRKKDELDCSDDSLESISSGNLICITPTKYKNLKKNKSSSECQCAMLKNYADKSPELHKSLQICPSVLRGICRSVNAMSTTQNRPFSEQNPDRCPSCDSLDYPCKQLNPKEGPVEQSASDISFTCPAKKSSCPAKQAPCPGMNNKPCPAVTPRPCPNRKPPPCEDDPGQKNSKSQSKKTECPGKKNCPSKNLPPCPGRKPPTYNSNGNGKISPEIASICLPVTIISSSPHQEDRNSNKKSGSSSMSYREEISSHEEVPSLSSNSQPTPSPNGDAPFLGTGSKQLQVQLHLCTTQNPMKMSEQNSVYDRMQCCCSIETCKCNQTSTHEEKNVQCPAFKQCSCQTEPQEDATVQCSRKEEAGVSCNCDEDAMCQCQKTESSSSSSSSKSSSESFMSCVCCKKEKILKKLINKQPLCNPCQKVHQKCFYPYAYSNPLHSCMCYSLVDQGTLCQLKTTLTELERLDIYQQYCEILKNCKCCKKCGCKCKLPKKFKNGCAYFLKLEDACPNTRCEHEGEGCGCDEYNEDEEEQEVNYLPEVTVKVPNCRGPCAQNKKNNMKNETKKQMSCPSIQTYLCTMKPEFIEKAERRRKILRHATLEREEDMEKRKLRFIDRVNYHKQKLRNQVSSETNVYGPYGGVAKTYCTFDIELDDAPRRIGPRVFRSFKEMKDLTRRKYMHLSEVRSKKDIHREKRLREANRILANTFTKKLQRSTLRGTVDIPPNVRVVSY</sequence>
<evidence type="ECO:0000259" key="5">
    <source>
        <dbReference type="Pfam" id="PF15309"/>
    </source>
</evidence>
<evidence type="ECO:0000256" key="3">
    <source>
        <dbReference type="ARBA" id="ARBA00023212"/>
    </source>
</evidence>
<feature type="region of interest" description="Disordered" evidence="4">
    <location>
        <begin position="411"/>
        <end position="434"/>
    </location>
</feature>
<feature type="region of interest" description="Disordered" evidence="4">
    <location>
        <begin position="675"/>
        <end position="706"/>
    </location>
</feature>
<dbReference type="InterPro" id="IPR029299">
    <property type="entry name" value="ALMS_motif"/>
</dbReference>
<feature type="region of interest" description="Disordered" evidence="4">
    <location>
        <begin position="789"/>
        <end position="828"/>
    </location>
</feature>
<evidence type="ECO:0000256" key="4">
    <source>
        <dbReference type="SAM" id="MobiDB-lite"/>
    </source>
</evidence>
<keyword evidence="7" id="KW-1185">Reference proteome</keyword>
<feature type="region of interest" description="Disordered" evidence="4">
    <location>
        <begin position="1046"/>
        <end position="1099"/>
    </location>
</feature>
<feature type="domain" description="ALMS motif" evidence="5">
    <location>
        <begin position="1387"/>
        <end position="1530"/>
    </location>
</feature>
<gene>
    <name evidence="6" type="ORF">HHI36_007287</name>
</gene>
<evidence type="ECO:0000256" key="1">
    <source>
        <dbReference type="ARBA" id="ARBA00004300"/>
    </source>
</evidence>
<feature type="compositionally biased region" description="Polar residues" evidence="4">
    <location>
        <begin position="691"/>
        <end position="701"/>
    </location>
</feature>
<name>A0ABD2MPH2_9CUCU</name>
<evidence type="ECO:0000256" key="2">
    <source>
        <dbReference type="ARBA" id="ARBA00022490"/>
    </source>
</evidence>
<feature type="region of interest" description="Disordered" evidence="4">
    <location>
        <begin position="1"/>
        <end position="38"/>
    </location>
</feature>